<reference evidence="3" key="1">
    <citation type="submission" date="2021-07" db="EMBL/GenBank/DDBJ databases">
        <title>Draft genome of Mortierella alpina, strain LL118, isolated from an aspen leaf litter sample.</title>
        <authorList>
            <person name="Yang S."/>
            <person name="Vinatzer B.A."/>
        </authorList>
    </citation>
    <scope>NUCLEOTIDE SEQUENCE</scope>
    <source>
        <strain evidence="3">LL118</strain>
    </source>
</reference>
<protein>
    <submittedName>
        <fullName evidence="3">Uncharacterized protein</fullName>
    </submittedName>
</protein>
<evidence type="ECO:0000313" key="4">
    <source>
        <dbReference type="Proteomes" id="UP000717515"/>
    </source>
</evidence>
<accession>A0A9P8A1H3</accession>
<feature type="compositionally biased region" description="Polar residues" evidence="1">
    <location>
        <begin position="35"/>
        <end position="44"/>
    </location>
</feature>
<keyword evidence="2" id="KW-1133">Transmembrane helix</keyword>
<organism evidence="3 4">
    <name type="scientific">Mortierella alpina</name>
    <name type="common">Oleaginous fungus</name>
    <name type="synonym">Mortierella renispora</name>
    <dbReference type="NCBI Taxonomy" id="64518"/>
    <lineage>
        <taxon>Eukaryota</taxon>
        <taxon>Fungi</taxon>
        <taxon>Fungi incertae sedis</taxon>
        <taxon>Mucoromycota</taxon>
        <taxon>Mortierellomycotina</taxon>
        <taxon>Mortierellomycetes</taxon>
        <taxon>Mortierellales</taxon>
        <taxon>Mortierellaceae</taxon>
        <taxon>Mortierella</taxon>
    </lineage>
</organism>
<proteinExistence type="predicted"/>
<evidence type="ECO:0000256" key="1">
    <source>
        <dbReference type="SAM" id="MobiDB-lite"/>
    </source>
</evidence>
<dbReference type="AlphaFoldDB" id="A0A9P8A1H3"/>
<feature type="transmembrane region" description="Helical" evidence="2">
    <location>
        <begin position="135"/>
        <end position="154"/>
    </location>
</feature>
<keyword evidence="2" id="KW-0812">Transmembrane</keyword>
<dbReference type="Proteomes" id="UP000717515">
    <property type="component" value="Unassembled WGS sequence"/>
</dbReference>
<feature type="compositionally biased region" description="Basic and acidic residues" evidence="1">
    <location>
        <begin position="7"/>
        <end position="16"/>
    </location>
</feature>
<feature type="region of interest" description="Disordered" evidence="1">
    <location>
        <begin position="1"/>
        <end position="59"/>
    </location>
</feature>
<name>A0A9P8A1H3_MORAP</name>
<evidence type="ECO:0000313" key="3">
    <source>
        <dbReference type="EMBL" id="KAG9320684.1"/>
    </source>
</evidence>
<dbReference type="EMBL" id="JAIFTL010000267">
    <property type="protein sequence ID" value="KAG9320684.1"/>
    <property type="molecule type" value="Genomic_DNA"/>
</dbReference>
<evidence type="ECO:0000256" key="2">
    <source>
        <dbReference type="SAM" id="Phobius"/>
    </source>
</evidence>
<comment type="caution">
    <text evidence="3">The sequence shown here is derived from an EMBL/GenBank/DDBJ whole genome shotgun (WGS) entry which is preliminary data.</text>
</comment>
<gene>
    <name evidence="3" type="ORF">KVV02_003952</name>
</gene>
<keyword evidence="2" id="KW-0472">Membrane</keyword>
<sequence>MTDTEVDTAHTRRSQQDTESTTVDITGMGSESDHLTSASAGSLNPFQQSQPRHHPQQQHYSIHIPTINHWPTLFIQHTRKGVSLIRKSIQRLRDNSYQSVPSSDDYHNPFHTSGFGGRKVSKEAGHSSSCSGRRLNWVLILLSLLALTVTWVLLPTTLKPFQDRDVWVRFFDHEEPVKIVLPYSRKVHVYDVKKYALKEMDNGYTSHNPDTVKLLAAHSAGLLRTDAVWDNNVYFNSARDPIIAIQTGLELFDHLNRTTGCFSDASAFGNDMFKIHFQPKFNDYQPLSNILNGIQYDVPMLHWQIRYLRQAFNDPLKDAEHPDHELWVRPKEDRRPQYWYVHPTYDAQDIPALPWSDWNSTLP</sequence>